<proteinExistence type="predicted"/>
<keyword evidence="2" id="KW-1185">Reference proteome</keyword>
<gene>
    <name evidence="1" type="primary">Dere\GG23314</name>
    <name evidence="1" type="synonym">dere_GLEANR_8147</name>
    <name evidence="1" type="synonym">GG23314</name>
    <name evidence="1" type="ORF">Dere_GG23314</name>
</gene>
<evidence type="ECO:0000313" key="1">
    <source>
        <dbReference type="EMBL" id="KQS70909.1"/>
    </source>
</evidence>
<dbReference type="Proteomes" id="UP000008711">
    <property type="component" value="Unassembled WGS sequence"/>
</dbReference>
<dbReference type="AlphaFoldDB" id="A0A0Q5WC73"/>
<sequence>MDSPKGETGFLDKVSLYETLTITQQFHCQRLLQKTSPNPQILI</sequence>
<protein>
    <submittedName>
        <fullName evidence="1">Uncharacterized protein, isoform B</fullName>
    </submittedName>
</protein>
<reference evidence="1 2" key="2">
    <citation type="journal article" date="2008" name="Bioinformatics">
        <title>Assembly reconciliation.</title>
        <authorList>
            <person name="Zimin A.V."/>
            <person name="Smith D.R."/>
            <person name="Sutton G."/>
            <person name="Yorke J.A."/>
        </authorList>
    </citation>
    <scope>NUCLEOTIDE SEQUENCE [LARGE SCALE GENOMIC DNA]</scope>
    <source>
        <strain evidence="1 2">TSC#14021-0224.01</strain>
    </source>
</reference>
<dbReference type="EMBL" id="CH954177">
    <property type="protein sequence ID" value="KQS70909.1"/>
    <property type="molecule type" value="Genomic_DNA"/>
</dbReference>
<name>A0A0Q5WC73_DROER</name>
<organism evidence="1 2">
    <name type="scientific">Drosophila erecta</name>
    <name type="common">Fruit fly</name>
    <dbReference type="NCBI Taxonomy" id="7220"/>
    <lineage>
        <taxon>Eukaryota</taxon>
        <taxon>Metazoa</taxon>
        <taxon>Ecdysozoa</taxon>
        <taxon>Arthropoda</taxon>
        <taxon>Hexapoda</taxon>
        <taxon>Insecta</taxon>
        <taxon>Pterygota</taxon>
        <taxon>Neoptera</taxon>
        <taxon>Endopterygota</taxon>
        <taxon>Diptera</taxon>
        <taxon>Brachycera</taxon>
        <taxon>Muscomorpha</taxon>
        <taxon>Ephydroidea</taxon>
        <taxon>Drosophilidae</taxon>
        <taxon>Drosophila</taxon>
        <taxon>Sophophora</taxon>
    </lineage>
</organism>
<reference evidence="1 2" key="1">
    <citation type="journal article" date="2007" name="Nature">
        <title>Evolution of genes and genomes on the Drosophila phylogeny.</title>
        <authorList>
            <consortium name="Drosophila 12 Genomes Consortium"/>
            <person name="Clark A.G."/>
            <person name="Eisen M.B."/>
            <person name="Smith D.R."/>
            <person name="Bergman C.M."/>
            <person name="Oliver B."/>
            <person name="Markow T.A."/>
            <person name="Kaufman T.C."/>
            <person name="Kellis M."/>
            <person name="Gelbart W."/>
            <person name="Iyer V.N."/>
            <person name="Pollard D.A."/>
            <person name="Sackton T.B."/>
            <person name="Larracuente A.M."/>
            <person name="Singh N.D."/>
            <person name="Abad J.P."/>
            <person name="Abt D.N."/>
            <person name="Adryan B."/>
            <person name="Aguade M."/>
            <person name="Akashi H."/>
            <person name="Anderson W.W."/>
            <person name="Aquadro C.F."/>
            <person name="Ardell D.H."/>
            <person name="Arguello R."/>
            <person name="Artieri C.G."/>
            <person name="Barbash D.A."/>
            <person name="Barker D."/>
            <person name="Barsanti P."/>
            <person name="Batterham P."/>
            <person name="Batzoglou S."/>
            <person name="Begun D."/>
            <person name="Bhutkar A."/>
            <person name="Blanco E."/>
            <person name="Bosak S.A."/>
            <person name="Bradley R.K."/>
            <person name="Brand A.D."/>
            <person name="Brent M.R."/>
            <person name="Brooks A.N."/>
            <person name="Brown R.H."/>
            <person name="Butlin R.K."/>
            <person name="Caggese C."/>
            <person name="Calvi B.R."/>
            <person name="Bernardo de Carvalho A."/>
            <person name="Caspi A."/>
            <person name="Castrezana S."/>
            <person name="Celniker S.E."/>
            <person name="Chang J.L."/>
            <person name="Chapple C."/>
            <person name="Chatterji S."/>
            <person name="Chinwalla A."/>
            <person name="Civetta A."/>
            <person name="Clifton S.W."/>
            <person name="Comeron J.M."/>
            <person name="Costello J.C."/>
            <person name="Coyne J.A."/>
            <person name="Daub J."/>
            <person name="David R.G."/>
            <person name="Delcher A.L."/>
            <person name="Delehaunty K."/>
            <person name="Do C.B."/>
            <person name="Ebling H."/>
            <person name="Edwards K."/>
            <person name="Eickbush T."/>
            <person name="Evans J.D."/>
            <person name="Filipski A."/>
            <person name="Findeiss S."/>
            <person name="Freyhult E."/>
            <person name="Fulton L."/>
            <person name="Fulton R."/>
            <person name="Garcia A.C."/>
            <person name="Gardiner A."/>
            <person name="Garfield D.A."/>
            <person name="Garvin B.E."/>
            <person name="Gibson G."/>
            <person name="Gilbert D."/>
            <person name="Gnerre S."/>
            <person name="Godfrey J."/>
            <person name="Good R."/>
            <person name="Gotea V."/>
            <person name="Gravely B."/>
            <person name="Greenberg A.J."/>
            <person name="Griffiths-Jones S."/>
            <person name="Gross S."/>
            <person name="Guigo R."/>
            <person name="Gustafson E.A."/>
            <person name="Haerty W."/>
            <person name="Hahn M.W."/>
            <person name="Halligan D.L."/>
            <person name="Halpern A.L."/>
            <person name="Halter G.M."/>
            <person name="Han M.V."/>
            <person name="Heger A."/>
            <person name="Hillier L."/>
            <person name="Hinrichs A.S."/>
            <person name="Holmes I."/>
            <person name="Hoskins R.A."/>
            <person name="Hubisz M.J."/>
            <person name="Hultmark D."/>
            <person name="Huntley M.A."/>
            <person name="Jaffe D.B."/>
            <person name="Jagadeeshan S."/>
            <person name="Jeck W.R."/>
            <person name="Johnson J."/>
            <person name="Jones C.D."/>
            <person name="Jordan W.C."/>
            <person name="Karpen G.H."/>
            <person name="Kataoka E."/>
            <person name="Keightley P.D."/>
            <person name="Kheradpour P."/>
            <person name="Kirkness E.F."/>
            <person name="Koerich L.B."/>
            <person name="Kristiansen K."/>
            <person name="Kudrna D."/>
            <person name="Kulathinal R.J."/>
            <person name="Kumar S."/>
            <person name="Kwok R."/>
            <person name="Lander E."/>
            <person name="Langley C.H."/>
            <person name="Lapoint R."/>
            <person name="Lazzaro B.P."/>
            <person name="Lee S.J."/>
            <person name="Levesque L."/>
            <person name="Li R."/>
            <person name="Lin C.F."/>
            <person name="Lin M.F."/>
            <person name="Lindblad-Toh K."/>
            <person name="Llopart A."/>
            <person name="Long M."/>
            <person name="Low L."/>
            <person name="Lozovsky E."/>
            <person name="Lu J."/>
            <person name="Luo M."/>
            <person name="Machado C.A."/>
            <person name="Makalowski W."/>
            <person name="Marzo M."/>
            <person name="Matsuda M."/>
            <person name="Matzkin L."/>
            <person name="McAllister B."/>
            <person name="McBride C.S."/>
            <person name="McKernan B."/>
            <person name="McKernan K."/>
            <person name="Mendez-Lago M."/>
            <person name="Minx P."/>
            <person name="Mollenhauer M.U."/>
            <person name="Montooth K."/>
            <person name="Mount S.M."/>
            <person name="Mu X."/>
            <person name="Myers E."/>
            <person name="Negre B."/>
            <person name="Newfeld S."/>
            <person name="Nielsen R."/>
            <person name="Noor M.A."/>
            <person name="O'Grady P."/>
            <person name="Pachter L."/>
            <person name="Papaceit M."/>
            <person name="Parisi M.J."/>
            <person name="Parisi M."/>
            <person name="Parts L."/>
            <person name="Pedersen J.S."/>
            <person name="Pesole G."/>
            <person name="Phillippy A.M."/>
            <person name="Ponting C.P."/>
            <person name="Pop M."/>
            <person name="Porcelli D."/>
            <person name="Powell J.R."/>
            <person name="Prohaska S."/>
            <person name="Pruitt K."/>
            <person name="Puig M."/>
            <person name="Quesneville H."/>
            <person name="Ram K.R."/>
            <person name="Rand D."/>
            <person name="Rasmussen M.D."/>
            <person name="Reed L.K."/>
            <person name="Reenan R."/>
            <person name="Reily A."/>
            <person name="Remington K.A."/>
            <person name="Rieger T.T."/>
            <person name="Ritchie M.G."/>
            <person name="Robin C."/>
            <person name="Rogers Y.H."/>
            <person name="Rohde C."/>
            <person name="Rozas J."/>
            <person name="Rubenfield M.J."/>
            <person name="Ruiz A."/>
            <person name="Russo S."/>
            <person name="Salzberg S.L."/>
            <person name="Sanchez-Gracia A."/>
            <person name="Saranga D.J."/>
            <person name="Sato H."/>
            <person name="Schaeffer S.W."/>
            <person name="Schatz M.C."/>
            <person name="Schlenke T."/>
            <person name="Schwartz R."/>
            <person name="Segarra C."/>
            <person name="Singh R.S."/>
            <person name="Sirot L."/>
            <person name="Sirota M."/>
            <person name="Sisneros N.B."/>
            <person name="Smith C.D."/>
            <person name="Smith T.F."/>
            <person name="Spieth J."/>
            <person name="Stage D.E."/>
            <person name="Stark A."/>
            <person name="Stephan W."/>
            <person name="Strausberg R.L."/>
            <person name="Strempel S."/>
            <person name="Sturgill D."/>
            <person name="Sutton G."/>
            <person name="Sutton G.G."/>
            <person name="Tao W."/>
            <person name="Teichmann S."/>
            <person name="Tobari Y.N."/>
            <person name="Tomimura Y."/>
            <person name="Tsolas J.M."/>
            <person name="Valente V.L."/>
            <person name="Venter E."/>
            <person name="Venter J.C."/>
            <person name="Vicario S."/>
            <person name="Vieira F.G."/>
            <person name="Vilella A.J."/>
            <person name="Villasante A."/>
            <person name="Walenz B."/>
            <person name="Wang J."/>
            <person name="Wasserman M."/>
            <person name="Watts T."/>
            <person name="Wilson D."/>
            <person name="Wilson R.K."/>
            <person name="Wing R.A."/>
            <person name="Wolfner M.F."/>
            <person name="Wong A."/>
            <person name="Wong G.K."/>
            <person name="Wu C.I."/>
            <person name="Wu G."/>
            <person name="Yamamoto D."/>
            <person name="Yang H.P."/>
            <person name="Yang S.P."/>
            <person name="Yorke J.A."/>
            <person name="Yoshida K."/>
            <person name="Zdobnov E."/>
            <person name="Zhang P."/>
            <person name="Zhang Y."/>
            <person name="Zimin A.V."/>
            <person name="Baldwin J."/>
            <person name="Abdouelleil A."/>
            <person name="Abdulkadir J."/>
            <person name="Abebe A."/>
            <person name="Abera B."/>
            <person name="Abreu J."/>
            <person name="Acer S.C."/>
            <person name="Aftuck L."/>
            <person name="Alexander A."/>
            <person name="An P."/>
            <person name="Anderson E."/>
            <person name="Anderson S."/>
            <person name="Arachi H."/>
            <person name="Azer M."/>
            <person name="Bachantsang P."/>
            <person name="Barry A."/>
            <person name="Bayul T."/>
            <person name="Berlin A."/>
            <person name="Bessette D."/>
            <person name="Bloom T."/>
            <person name="Blye J."/>
            <person name="Boguslavskiy L."/>
            <person name="Bonnet C."/>
            <person name="Boukhgalter B."/>
            <person name="Bourzgui I."/>
            <person name="Brown A."/>
            <person name="Cahill P."/>
            <person name="Channer S."/>
            <person name="Cheshatsang Y."/>
            <person name="Chuda L."/>
            <person name="Citroen M."/>
            <person name="Collymore A."/>
            <person name="Cooke P."/>
            <person name="Costello M."/>
            <person name="D'Aco K."/>
            <person name="Daza R."/>
            <person name="De Haan G."/>
            <person name="DeGray S."/>
            <person name="DeMaso C."/>
            <person name="Dhargay N."/>
            <person name="Dooley K."/>
            <person name="Dooley E."/>
            <person name="Doricent M."/>
            <person name="Dorje P."/>
            <person name="Dorjee K."/>
            <person name="Dupes A."/>
            <person name="Elong R."/>
            <person name="Falk J."/>
            <person name="Farina A."/>
            <person name="Faro S."/>
            <person name="Ferguson D."/>
            <person name="Fisher S."/>
            <person name="Foley C.D."/>
            <person name="Franke A."/>
            <person name="Friedrich D."/>
            <person name="Gadbois L."/>
            <person name="Gearin G."/>
            <person name="Gearin C.R."/>
            <person name="Giannoukos G."/>
            <person name="Goode T."/>
            <person name="Graham J."/>
            <person name="Grandbois E."/>
            <person name="Grewal S."/>
            <person name="Gyaltsen K."/>
            <person name="Hafez N."/>
            <person name="Hagos B."/>
            <person name="Hall J."/>
            <person name="Henson C."/>
            <person name="Hollinger A."/>
            <person name="Honan T."/>
            <person name="Huard M.D."/>
            <person name="Hughes L."/>
            <person name="Hurhula B."/>
            <person name="Husby M.E."/>
            <person name="Kamat A."/>
            <person name="Kanga B."/>
            <person name="Kashin S."/>
            <person name="Khazanovich D."/>
            <person name="Kisner P."/>
            <person name="Lance K."/>
            <person name="Lara M."/>
            <person name="Lee W."/>
            <person name="Lennon N."/>
            <person name="Letendre F."/>
            <person name="LeVine R."/>
            <person name="Lipovsky A."/>
            <person name="Liu X."/>
            <person name="Liu J."/>
            <person name="Liu S."/>
            <person name="Lokyitsang T."/>
            <person name="Lokyitsang Y."/>
            <person name="Lubonja R."/>
            <person name="Lui A."/>
            <person name="MacDonald P."/>
            <person name="Magnisalis V."/>
            <person name="Maru K."/>
            <person name="Matthews C."/>
            <person name="McCusker W."/>
            <person name="McDonough S."/>
            <person name="Mehta T."/>
            <person name="Meldrim J."/>
            <person name="Meneus L."/>
            <person name="Mihai O."/>
            <person name="Mihalev A."/>
            <person name="Mihova T."/>
            <person name="Mittelman R."/>
            <person name="Mlenga V."/>
            <person name="Montmayeur A."/>
            <person name="Mulrain L."/>
            <person name="Navidi A."/>
            <person name="Naylor J."/>
            <person name="Negash T."/>
            <person name="Nguyen T."/>
            <person name="Nguyen N."/>
            <person name="Nicol R."/>
            <person name="Norbu C."/>
            <person name="Norbu N."/>
            <person name="Novod N."/>
            <person name="O'Neill B."/>
            <person name="Osman S."/>
            <person name="Markiewicz E."/>
            <person name="Oyono O.L."/>
            <person name="Patti C."/>
            <person name="Phunkhang P."/>
            <person name="Pierre F."/>
            <person name="Priest M."/>
            <person name="Raghuraman S."/>
            <person name="Rege F."/>
            <person name="Reyes R."/>
            <person name="Rise C."/>
            <person name="Rogov P."/>
            <person name="Ross K."/>
            <person name="Ryan E."/>
            <person name="Settipalli S."/>
            <person name="Shea T."/>
            <person name="Sherpa N."/>
            <person name="Shi L."/>
            <person name="Shih D."/>
            <person name="Sparrow T."/>
            <person name="Spaulding J."/>
            <person name="Stalker J."/>
            <person name="Stange-Thomann N."/>
            <person name="Stavropoulos S."/>
            <person name="Stone C."/>
            <person name="Strader C."/>
            <person name="Tesfaye S."/>
            <person name="Thomson T."/>
            <person name="Thoulutsang Y."/>
            <person name="Thoulutsang D."/>
            <person name="Topham K."/>
            <person name="Topping I."/>
            <person name="Tsamla T."/>
            <person name="Vassiliev H."/>
            <person name="Vo A."/>
            <person name="Wangchuk T."/>
            <person name="Wangdi T."/>
            <person name="Weiand M."/>
            <person name="Wilkinson J."/>
            <person name="Wilson A."/>
            <person name="Yadav S."/>
            <person name="Young G."/>
            <person name="Yu Q."/>
            <person name="Zembek L."/>
            <person name="Zhong D."/>
            <person name="Zimmer A."/>
            <person name="Zwirko Z."/>
            <person name="Jaffe D.B."/>
            <person name="Alvarez P."/>
            <person name="Brockman W."/>
            <person name="Butler J."/>
            <person name="Chin C."/>
            <person name="Gnerre S."/>
            <person name="Grabherr M."/>
            <person name="Kleber M."/>
            <person name="Mauceli E."/>
            <person name="MacCallum I."/>
        </authorList>
    </citation>
    <scope>NUCLEOTIDE SEQUENCE [LARGE SCALE GENOMIC DNA]</scope>
    <source>
        <strain evidence="1 2">TSC#14021-0224.01</strain>
    </source>
</reference>
<evidence type="ECO:0000313" key="2">
    <source>
        <dbReference type="Proteomes" id="UP000008711"/>
    </source>
</evidence>
<accession>A0A0Q5WC73</accession>